<feature type="domain" description="S1 motif" evidence="1">
    <location>
        <begin position="360"/>
        <end position="428"/>
    </location>
</feature>
<dbReference type="CDD" id="cd04465">
    <property type="entry name" value="S1_RPS1_repeat_ec2_hs2"/>
    <property type="match status" value="1"/>
</dbReference>
<evidence type="ECO:0000259" key="1">
    <source>
        <dbReference type="PROSITE" id="PS50126"/>
    </source>
</evidence>
<dbReference type="InterPro" id="IPR012340">
    <property type="entry name" value="NA-bd_OB-fold"/>
</dbReference>
<dbReference type="Gene3D" id="2.40.50.140">
    <property type="entry name" value="Nucleic acid-binding proteins"/>
    <property type="match status" value="2"/>
</dbReference>
<sequence length="575" mass="64317">MNKMDNAVANSRSLKAKSSSSALSIQSQLSATKPSSAHEVGSKKRMLILAALQPCKYLCVPNSSFESQDFLVSSNSVRNSAFLTVPRFPTPRISNSNLCSTSNCSNNCNKSKKLTFRRRSSVVFCSRNDVFDNLSSTQLPDKPREDGIQDIDEIGLLNKPSPAPISDGVSSEIDKEVENADENEALAPFMKFFKTKDSADEAEEEDKALRAFEEKIDGDDETEKANKLNVEYYEPKPGDVVVGVVVSGNENKLDINVGADLLGTMLTKEVLPLYDKEMEFLMCDLDKDAESFMMNGKMGLVKYEDAFSPGLGPGRPVVETGTVLFAEVLGRTLSGRPLLSTRRLFRRLAWHRVRQIKRLNEPIEVKISEWNTGGLLTRIEGLRAFLPKAELLNRVNNFTELKENVGRRIFVQITRVDEAKNDLILSERQAWETLYLCEGTLLEGTVKKIFPYGAQIRIGDTKRSGLLHVSNITRARVTSVSDLLAVGEKVKVLVVKSMFPDKISLSIADLESEPGLFISNKEKVFSEAKIMAEKYRQRLPALDGIPRPEPALTTDLPFENESSMYANWKWFKFER</sequence>
<reference evidence="2 3" key="1">
    <citation type="submission" date="2024-03" db="EMBL/GenBank/DDBJ databases">
        <authorList>
            <person name="Gkanogiannis A."/>
            <person name="Becerra Lopez-Lavalle L."/>
        </authorList>
    </citation>
    <scope>NUCLEOTIDE SEQUENCE [LARGE SCALE GENOMIC DNA]</scope>
</reference>
<evidence type="ECO:0000313" key="3">
    <source>
        <dbReference type="Proteomes" id="UP001642487"/>
    </source>
</evidence>
<name>A0ABP0Y2S8_9ROSI</name>
<dbReference type="InterPro" id="IPR003029">
    <property type="entry name" value="S1_domain"/>
</dbReference>
<dbReference type="PANTHER" id="PTHR15838:SF3">
    <property type="entry name" value="PROTEIN PIGMENT DEFECTIVE 338, CHLOROPLASTIC"/>
    <property type="match status" value="1"/>
</dbReference>
<gene>
    <name evidence="2" type="ORF">CITCOLO1_LOCUS5177</name>
</gene>
<accession>A0ABP0Y2S8</accession>
<dbReference type="PROSITE" id="PS50126">
    <property type="entry name" value="S1"/>
    <property type="match status" value="2"/>
</dbReference>
<dbReference type="PANTHER" id="PTHR15838">
    <property type="entry name" value="NUCLEOLAR PROTEIN OF 40 KDA"/>
    <property type="match status" value="1"/>
</dbReference>
<dbReference type="Proteomes" id="UP001642487">
    <property type="component" value="Chromosome 11"/>
</dbReference>
<dbReference type="EMBL" id="OZ021745">
    <property type="protein sequence ID" value="CAK9313461.1"/>
    <property type="molecule type" value="Genomic_DNA"/>
</dbReference>
<dbReference type="Pfam" id="PF00575">
    <property type="entry name" value="S1"/>
    <property type="match status" value="1"/>
</dbReference>
<keyword evidence="3" id="KW-1185">Reference proteome</keyword>
<dbReference type="SUPFAM" id="SSF50249">
    <property type="entry name" value="Nucleic acid-binding proteins"/>
    <property type="match status" value="2"/>
</dbReference>
<protein>
    <recommendedName>
        <fullName evidence="1">S1 motif domain-containing protein</fullName>
    </recommendedName>
</protein>
<organism evidence="2 3">
    <name type="scientific">Citrullus colocynthis</name>
    <name type="common">colocynth</name>
    <dbReference type="NCBI Taxonomy" id="252529"/>
    <lineage>
        <taxon>Eukaryota</taxon>
        <taxon>Viridiplantae</taxon>
        <taxon>Streptophyta</taxon>
        <taxon>Embryophyta</taxon>
        <taxon>Tracheophyta</taxon>
        <taxon>Spermatophyta</taxon>
        <taxon>Magnoliopsida</taxon>
        <taxon>eudicotyledons</taxon>
        <taxon>Gunneridae</taxon>
        <taxon>Pentapetalae</taxon>
        <taxon>rosids</taxon>
        <taxon>fabids</taxon>
        <taxon>Cucurbitales</taxon>
        <taxon>Cucurbitaceae</taxon>
        <taxon>Benincaseae</taxon>
        <taxon>Citrullus</taxon>
    </lineage>
</organism>
<feature type="domain" description="S1 motif" evidence="1">
    <location>
        <begin position="439"/>
        <end position="508"/>
    </location>
</feature>
<evidence type="ECO:0000313" key="2">
    <source>
        <dbReference type="EMBL" id="CAK9313461.1"/>
    </source>
</evidence>
<dbReference type="SMART" id="SM00316">
    <property type="entry name" value="S1"/>
    <property type="match status" value="2"/>
</dbReference>
<proteinExistence type="predicted"/>